<dbReference type="Proteomes" id="UP000020681">
    <property type="component" value="Unassembled WGS sequence"/>
</dbReference>
<feature type="compositionally biased region" description="Low complexity" evidence="1">
    <location>
        <begin position="28"/>
        <end position="42"/>
    </location>
</feature>
<evidence type="ECO:0000313" key="2">
    <source>
        <dbReference type="EMBL" id="EUA87194.1"/>
    </source>
</evidence>
<accession>A0ABP3ACB0</accession>
<evidence type="ECO:0000256" key="1">
    <source>
        <dbReference type="SAM" id="MobiDB-lite"/>
    </source>
</evidence>
<protein>
    <submittedName>
        <fullName evidence="2">Uncharacterized protein</fullName>
    </submittedName>
</protein>
<feature type="compositionally biased region" description="Polar residues" evidence="1">
    <location>
        <begin position="43"/>
        <end position="54"/>
    </location>
</feature>
<evidence type="ECO:0000313" key="3">
    <source>
        <dbReference type="Proteomes" id="UP000020681"/>
    </source>
</evidence>
<organism evidence="2 3">
    <name type="scientific">Mycobacterium ulcerans str. Harvey</name>
    <dbReference type="NCBI Taxonomy" id="1299332"/>
    <lineage>
        <taxon>Bacteria</taxon>
        <taxon>Bacillati</taxon>
        <taxon>Actinomycetota</taxon>
        <taxon>Actinomycetes</taxon>
        <taxon>Mycobacteriales</taxon>
        <taxon>Mycobacteriaceae</taxon>
        <taxon>Mycobacterium</taxon>
        <taxon>Mycobacterium ulcerans group</taxon>
    </lineage>
</organism>
<keyword evidence="3" id="KW-1185">Reference proteome</keyword>
<reference evidence="2 3" key="1">
    <citation type="submission" date="2014-01" db="EMBL/GenBank/DDBJ databases">
        <authorList>
            <person name="Dobos K."/>
            <person name="Lenaerts A."/>
            <person name="Ordway D."/>
            <person name="DeGroote M.A."/>
            <person name="Parker T."/>
            <person name="Sizemore C."/>
            <person name="Tallon L.J."/>
            <person name="Sadzewicz L.K."/>
            <person name="Sengamalay N."/>
            <person name="Fraser C.M."/>
            <person name="Hine E."/>
            <person name="Shefchek K.A."/>
            <person name="Das S.P."/>
            <person name="Tettelin H."/>
        </authorList>
    </citation>
    <scope>NUCLEOTIDE SEQUENCE [LARGE SCALE GENOMIC DNA]</scope>
    <source>
        <strain evidence="2 3">Harvey</strain>
    </source>
</reference>
<comment type="caution">
    <text evidence="2">The sequence shown here is derived from an EMBL/GenBank/DDBJ whole genome shotgun (WGS) entry which is preliminary data.</text>
</comment>
<feature type="region of interest" description="Disordered" evidence="1">
    <location>
        <begin position="1"/>
        <end position="54"/>
    </location>
</feature>
<dbReference type="EMBL" id="JAOL01000165">
    <property type="protein sequence ID" value="EUA87194.1"/>
    <property type="molecule type" value="Genomic_DNA"/>
</dbReference>
<gene>
    <name evidence="2" type="ORF">I551_6325</name>
</gene>
<name>A0ABP3ACB0_MYCUL</name>
<proteinExistence type="predicted"/>
<sequence length="54" mass="5318">MAKGSSGKGNAIPGWSSQTGSHQLGPCSPASATTASRASRSPQPVSWSPYTAGA</sequence>